<keyword evidence="3" id="KW-1185">Reference proteome</keyword>
<feature type="compositionally biased region" description="Polar residues" evidence="1">
    <location>
        <begin position="132"/>
        <end position="143"/>
    </location>
</feature>
<gene>
    <name evidence="2" type="ORF">PGLA1383_LOCUS12265</name>
</gene>
<reference evidence="2" key="1">
    <citation type="submission" date="2021-02" db="EMBL/GenBank/DDBJ databases">
        <authorList>
            <person name="Dougan E. K."/>
            <person name="Rhodes N."/>
            <person name="Thang M."/>
            <person name="Chan C."/>
        </authorList>
    </citation>
    <scope>NUCLEOTIDE SEQUENCE</scope>
</reference>
<sequence>MARQGTGAVGDDEPGHGARRKSMARQGSASSLAMPTPEPTMWQRIFGGGSQGVKIKKRKRGAGVQRVFRPQEEGQYDPADFKAASQQADLHSQQVSGSFTPMQVRNLLWMPQVELADQIPWQQTSYHGTWHETTISHGLNPSPQEDRSRTQLSLPAGEDRSRRQLSLPGGVT</sequence>
<evidence type="ECO:0000256" key="1">
    <source>
        <dbReference type="SAM" id="MobiDB-lite"/>
    </source>
</evidence>
<feature type="region of interest" description="Disordered" evidence="1">
    <location>
        <begin position="1"/>
        <end position="77"/>
    </location>
</feature>
<dbReference type="AlphaFoldDB" id="A0A813E4T3"/>
<name>A0A813E4T3_POLGL</name>
<dbReference type="EMBL" id="CAJNNV010006483">
    <property type="protein sequence ID" value="CAE8593676.1"/>
    <property type="molecule type" value="Genomic_DNA"/>
</dbReference>
<evidence type="ECO:0000313" key="3">
    <source>
        <dbReference type="Proteomes" id="UP000654075"/>
    </source>
</evidence>
<organism evidence="2 3">
    <name type="scientific">Polarella glacialis</name>
    <name type="common">Dinoflagellate</name>
    <dbReference type="NCBI Taxonomy" id="89957"/>
    <lineage>
        <taxon>Eukaryota</taxon>
        <taxon>Sar</taxon>
        <taxon>Alveolata</taxon>
        <taxon>Dinophyceae</taxon>
        <taxon>Suessiales</taxon>
        <taxon>Suessiaceae</taxon>
        <taxon>Polarella</taxon>
    </lineage>
</organism>
<proteinExistence type="predicted"/>
<protein>
    <submittedName>
        <fullName evidence="2">Uncharacterized protein</fullName>
    </submittedName>
</protein>
<accession>A0A813E4T3</accession>
<feature type="region of interest" description="Disordered" evidence="1">
    <location>
        <begin position="132"/>
        <end position="172"/>
    </location>
</feature>
<comment type="caution">
    <text evidence="2">The sequence shown here is derived from an EMBL/GenBank/DDBJ whole genome shotgun (WGS) entry which is preliminary data.</text>
</comment>
<evidence type="ECO:0000313" key="2">
    <source>
        <dbReference type="EMBL" id="CAE8593676.1"/>
    </source>
</evidence>
<dbReference type="Proteomes" id="UP000654075">
    <property type="component" value="Unassembled WGS sequence"/>
</dbReference>